<dbReference type="InterPro" id="IPR007157">
    <property type="entry name" value="PspA_VIPP1"/>
</dbReference>
<name>A0ABW4JIQ2_9BACL</name>
<dbReference type="RefSeq" id="WP_377942933.1">
    <property type="nucleotide sequence ID" value="NZ_JBHUCX010000024.1"/>
</dbReference>
<keyword evidence="3" id="KW-1185">Reference proteome</keyword>
<evidence type="ECO:0000256" key="1">
    <source>
        <dbReference type="ARBA" id="ARBA00043985"/>
    </source>
</evidence>
<evidence type="ECO:0000313" key="3">
    <source>
        <dbReference type="Proteomes" id="UP001597079"/>
    </source>
</evidence>
<organism evidence="2 3">
    <name type="scientific">Alicyclobacillus fodiniaquatilis</name>
    <dbReference type="NCBI Taxonomy" id="1661150"/>
    <lineage>
        <taxon>Bacteria</taxon>
        <taxon>Bacillati</taxon>
        <taxon>Bacillota</taxon>
        <taxon>Bacilli</taxon>
        <taxon>Bacillales</taxon>
        <taxon>Alicyclobacillaceae</taxon>
        <taxon>Alicyclobacillus</taxon>
    </lineage>
</organism>
<dbReference type="Pfam" id="PF04012">
    <property type="entry name" value="PspA_IM30"/>
    <property type="match status" value="1"/>
</dbReference>
<reference evidence="3" key="1">
    <citation type="journal article" date="2019" name="Int. J. Syst. Evol. Microbiol.">
        <title>The Global Catalogue of Microorganisms (GCM) 10K type strain sequencing project: providing services to taxonomists for standard genome sequencing and annotation.</title>
        <authorList>
            <consortium name="The Broad Institute Genomics Platform"/>
            <consortium name="The Broad Institute Genome Sequencing Center for Infectious Disease"/>
            <person name="Wu L."/>
            <person name="Ma J."/>
        </authorList>
    </citation>
    <scope>NUCLEOTIDE SEQUENCE [LARGE SCALE GENOMIC DNA]</scope>
    <source>
        <strain evidence="3">CGMCC 1.12286</strain>
    </source>
</reference>
<sequence length="224" mass="25221">MLSVFQRIKEIGLANIHSALDKAEDPVKMCDQYLREMEDEIEKAVEAVSLQTASKLTLEKKYQALLAQVQKFQTYAEQAVEQENDELAKKALLSKNKYQQQADELKPQVDSVVAATANLNARLHEMRENFDEMKSKRNLLVARAEAAKAQKHINMTMNGIGGGVAAKGFDRMETAVNRLEAEAEAHRSLAEQEEDPFKALMEQKRDMVVDSELEALKKKLGKAE</sequence>
<dbReference type="EMBL" id="JBHUCX010000024">
    <property type="protein sequence ID" value="MFD1675070.1"/>
    <property type="molecule type" value="Genomic_DNA"/>
</dbReference>
<dbReference type="Proteomes" id="UP001597079">
    <property type="component" value="Unassembled WGS sequence"/>
</dbReference>
<accession>A0ABW4JIQ2</accession>
<comment type="similarity">
    <text evidence="1">Belongs to the PspA/Vipp/IM30 family.</text>
</comment>
<dbReference type="PANTHER" id="PTHR31088:SF6">
    <property type="entry name" value="PHAGE SHOCK PROTEIN A"/>
    <property type="match status" value="1"/>
</dbReference>
<dbReference type="PANTHER" id="PTHR31088">
    <property type="entry name" value="MEMBRANE-ASSOCIATED PROTEIN VIPP1, CHLOROPLASTIC"/>
    <property type="match status" value="1"/>
</dbReference>
<comment type="caution">
    <text evidence="2">The sequence shown here is derived from an EMBL/GenBank/DDBJ whole genome shotgun (WGS) entry which is preliminary data.</text>
</comment>
<gene>
    <name evidence="2" type="ORF">ACFSB2_10230</name>
</gene>
<protein>
    <submittedName>
        <fullName evidence="2">PspA/IM30 family protein</fullName>
    </submittedName>
</protein>
<proteinExistence type="inferred from homology"/>
<evidence type="ECO:0000313" key="2">
    <source>
        <dbReference type="EMBL" id="MFD1675070.1"/>
    </source>
</evidence>